<reference evidence="4" key="1">
    <citation type="submission" date="2016-06" db="UniProtKB">
        <authorList>
            <consortium name="WormBaseParasite"/>
        </authorList>
    </citation>
    <scope>IDENTIFICATION</scope>
</reference>
<protein>
    <submittedName>
        <fullName evidence="4">Secreted protein</fullName>
    </submittedName>
</protein>
<keyword evidence="3" id="KW-1185">Reference proteome</keyword>
<dbReference type="EMBL" id="UZAJ01009831">
    <property type="protein sequence ID" value="VDO56359.1"/>
    <property type="molecule type" value="Genomic_DNA"/>
</dbReference>
<evidence type="ECO:0000313" key="4">
    <source>
        <dbReference type="WBParaSite" id="OFLC_0000858101-mRNA-1"/>
    </source>
</evidence>
<keyword evidence="1" id="KW-0812">Transmembrane</keyword>
<name>A0A183HM70_9BILA</name>
<feature type="transmembrane region" description="Helical" evidence="1">
    <location>
        <begin position="78"/>
        <end position="96"/>
    </location>
</feature>
<proteinExistence type="predicted"/>
<gene>
    <name evidence="2" type="ORF">OFLC_LOCUS8580</name>
</gene>
<dbReference type="AlphaFoldDB" id="A0A183HM70"/>
<evidence type="ECO:0000313" key="2">
    <source>
        <dbReference type="EMBL" id="VDO56359.1"/>
    </source>
</evidence>
<accession>A0A183HM70</accession>
<keyword evidence="1" id="KW-1133">Transmembrane helix</keyword>
<dbReference type="WBParaSite" id="OFLC_0000858101-mRNA-1">
    <property type="protein sequence ID" value="OFLC_0000858101-mRNA-1"/>
    <property type="gene ID" value="OFLC_0000858101"/>
</dbReference>
<evidence type="ECO:0000256" key="1">
    <source>
        <dbReference type="SAM" id="Phobius"/>
    </source>
</evidence>
<organism evidence="4">
    <name type="scientific">Onchocerca flexuosa</name>
    <dbReference type="NCBI Taxonomy" id="387005"/>
    <lineage>
        <taxon>Eukaryota</taxon>
        <taxon>Metazoa</taxon>
        <taxon>Ecdysozoa</taxon>
        <taxon>Nematoda</taxon>
        <taxon>Chromadorea</taxon>
        <taxon>Rhabditida</taxon>
        <taxon>Spirurina</taxon>
        <taxon>Spiruromorpha</taxon>
        <taxon>Filarioidea</taxon>
        <taxon>Onchocercidae</taxon>
        <taxon>Onchocerca</taxon>
    </lineage>
</organism>
<keyword evidence="1" id="KW-0472">Membrane</keyword>
<reference evidence="2 3" key="2">
    <citation type="submission" date="2018-11" db="EMBL/GenBank/DDBJ databases">
        <authorList>
            <consortium name="Pathogen Informatics"/>
        </authorList>
    </citation>
    <scope>NUCLEOTIDE SEQUENCE [LARGE SCALE GENOMIC DNA]</scope>
</reference>
<dbReference type="Proteomes" id="UP000267606">
    <property type="component" value="Unassembled WGS sequence"/>
</dbReference>
<sequence>MASELFSAAVMRSELLPASTMTTGLLPAGVNDRKWKKTSSVSNILLSSKLFTSIERRNMSPVCHHPFIVVWEGARRTYLRNISIIWYVFVLMLNYLSPSSSSSFYMIIARFLTILPLKDGQRRQRLVMYYYC</sequence>
<evidence type="ECO:0000313" key="3">
    <source>
        <dbReference type="Proteomes" id="UP000267606"/>
    </source>
</evidence>